<dbReference type="KEGG" id="hsai:HPS36_05105"/>
<evidence type="ECO:0000313" key="2">
    <source>
        <dbReference type="Proteomes" id="UP000505020"/>
    </source>
</evidence>
<evidence type="ECO:0000313" key="1">
    <source>
        <dbReference type="EMBL" id="QKG92249.1"/>
    </source>
</evidence>
<keyword evidence="2" id="KW-1185">Reference proteome</keyword>
<dbReference type="EMBL" id="CP053941">
    <property type="protein sequence ID" value="QKG92249.1"/>
    <property type="molecule type" value="Genomic_DNA"/>
</dbReference>
<dbReference type="Proteomes" id="UP000505020">
    <property type="component" value="Chromosome"/>
</dbReference>
<reference evidence="1 2" key="1">
    <citation type="submission" date="2020-05" db="EMBL/GenBank/DDBJ databases">
        <title>Halorubrum RHB-C sp.nov., an extremely halophilic archaeon isolated from solar salt farm.</title>
        <authorList>
            <person name="Ho H."/>
            <person name="Danganan R.E."/>
            <person name="Dedeles G.R."/>
            <person name="Kim S.-G."/>
        </authorList>
    </citation>
    <scope>NUCLEOTIDE SEQUENCE [LARGE SCALE GENOMIC DNA]</scope>
    <source>
        <strain evidence="1 2">RHB-C</strain>
    </source>
</reference>
<organism evidence="1 2">
    <name type="scientific">Halorubrum salinarum</name>
    <dbReference type="NCBI Taxonomy" id="2739057"/>
    <lineage>
        <taxon>Archaea</taxon>
        <taxon>Methanobacteriati</taxon>
        <taxon>Methanobacteriota</taxon>
        <taxon>Stenosarchaea group</taxon>
        <taxon>Halobacteria</taxon>
        <taxon>Halobacteriales</taxon>
        <taxon>Haloferacaceae</taxon>
        <taxon>Halorubrum</taxon>
    </lineage>
</organism>
<gene>
    <name evidence="1" type="ORF">HPS36_05105</name>
</gene>
<proteinExistence type="predicted"/>
<protein>
    <submittedName>
        <fullName evidence="1">Helix-turn-helix transcriptional regulator</fullName>
    </submittedName>
</protein>
<sequence>MKRPPRTTDGTTTTKGDAALDATFEALADADCRAILAAATTPKTTSELAEDCDIALSTAYRKVELLSETPLLAEGVRFDPDGDHAAEYVRDAADAAIELGDDGVALTVDDAGRDPLTAALDSPGVSAD</sequence>
<dbReference type="AlphaFoldDB" id="A0A7D3XTI6"/>
<dbReference type="GeneID" id="55594357"/>
<name>A0A7D3XTI6_9EURY</name>
<accession>A0A7D3XTI6</accession>
<dbReference type="RefSeq" id="WP_173228882.1">
    <property type="nucleotide sequence ID" value="NZ_CP053941.1"/>
</dbReference>